<dbReference type="OrthoDB" id="881297at2"/>
<dbReference type="GO" id="GO:0003700">
    <property type="term" value="F:DNA-binding transcription factor activity"/>
    <property type="evidence" value="ECO:0007669"/>
    <property type="project" value="TreeGrafter"/>
</dbReference>
<dbReference type="PANTHER" id="PTHR30055:SF175">
    <property type="entry name" value="HTH-TYPE TRANSCRIPTIONAL REPRESSOR KSTR2"/>
    <property type="match status" value="1"/>
</dbReference>
<gene>
    <name evidence="7" type="ORF">FDK13_02170</name>
</gene>
<dbReference type="AlphaFoldDB" id="A0A4U6DCE1"/>
<sequence length="216" mass="25703">MIGKFQLCSVKERIIKEAFKLFWRYGIKSVTMDDIAKDLGISKRTIYQHFPDKEAIVILVIEQELETQKCQMDKMDEDKLNPVAQMILGADYMRVSLAHMNPVVFHDLKKYHPHAWDLFHRYKHDYIIKEIRENLIEGVETELYRKDINVDMLSILRIEQVLMALDPEIYPADKFNMMNVQMEFVHHFLHGILTEKGFKYYTKYIEESATSITHEK</sequence>
<comment type="caution">
    <text evidence="7">The sequence shown here is derived from an EMBL/GenBank/DDBJ whole genome shotgun (WGS) entry which is preliminary data.</text>
</comment>
<evidence type="ECO:0000256" key="5">
    <source>
        <dbReference type="PROSITE-ProRule" id="PRU00335"/>
    </source>
</evidence>
<evidence type="ECO:0000256" key="3">
    <source>
        <dbReference type="ARBA" id="ARBA00023125"/>
    </source>
</evidence>
<dbReference type="Gene3D" id="1.10.357.10">
    <property type="entry name" value="Tetracycline Repressor, domain 2"/>
    <property type="match status" value="1"/>
</dbReference>
<evidence type="ECO:0000259" key="6">
    <source>
        <dbReference type="PROSITE" id="PS50977"/>
    </source>
</evidence>
<dbReference type="InterPro" id="IPR023772">
    <property type="entry name" value="DNA-bd_HTH_TetR-type_CS"/>
</dbReference>
<keyword evidence="1" id="KW-0678">Repressor</keyword>
<dbReference type="PRINTS" id="PR00455">
    <property type="entry name" value="HTHTETR"/>
</dbReference>
<feature type="domain" description="HTH tetR-type" evidence="6">
    <location>
        <begin position="8"/>
        <end position="68"/>
    </location>
</feature>
<name>A0A4U6DCE1_9BACT</name>
<dbReference type="InterPro" id="IPR001647">
    <property type="entry name" value="HTH_TetR"/>
</dbReference>
<evidence type="ECO:0000313" key="8">
    <source>
        <dbReference type="Proteomes" id="UP000304900"/>
    </source>
</evidence>
<dbReference type="PANTHER" id="PTHR30055">
    <property type="entry name" value="HTH-TYPE TRANSCRIPTIONAL REGULATOR RUTR"/>
    <property type="match status" value="1"/>
</dbReference>
<keyword evidence="4" id="KW-0804">Transcription</keyword>
<accession>A0A4U6DCE1</accession>
<keyword evidence="8" id="KW-1185">Reference proteome</keyword>
<dbReference type="InterPro" id="IPR009057">
    <property type="entry name" value="Homeodomain-like_sf"/>
</dbReference>
<dbReference type="EMBL" id="SZVO01000001">
    <property type="protein sequence ID" value="TKT94037.1"/>
    <property type="molecule type" value="Genomic_DNA"/>
</dbReference>
<evidence type="ECO:0000313" key="7">
    <source>
        <dbReference type="EMBL" id="TKT94037.1"/>
    </source>
</evidence>
<feature type="DNA-binding region" description="H-T-H motif" evidence="5">
    <location>
        <begin position="31"/>
        <end position="50"/>
    </location>
</feature>
<dbReference type="Pfam" id="PF00440">
    <property type="entry name" value="TetR_N"/>
    <property type="match status" value="1"/>
</dbReference>
<dbReference type="Proteomes" id="UP000304900">
    <property type="component" value="Unassembled WGS sequence"/>
</dbReference>
<dbReference type="GO" id="GO:0000976">
    <property type="term" value="F:transcription cis-regulatory region binding"/>
    <property type="evidence" value="ECO:0007669"/>
    <property type="project" value="TreeGrafter"/>
</dbReference>
<evidence type="ECO:0000256" key="4">
    <source>
        <dbReference type="ARBA" id="ARBA00023163"/>
    </source>
</evidence>
<organism evidence="7 8">
    <name type="scientific">Dyadobacter frigoris</name>
    <dbReference type="NCBI Taxonomy" id="2576211"/>
    <lineage>
        <taxon>Bacteria</taxon>
        <taxon>Pseudomonadati</taxon>
        <taxon>Bacteroidota</taxon>
        <taxon>Cytophagia</taxon>
        <taxon>Cytophagales</taxon>
        <taxon>Spirosomataceae</taxon>
        <taxon>Dyadobacter</taxon>
    </lineage>
</organism>
<dbReference type="PROSITE" id="PS50977">
    <property type="entry name" value="HTH_TETR_2"/>
    <property type="match status" value="1"/>
</dbReference>
<dbReference type="PROSITE" id="PS01081">
    <property type="entry name" value="HTH_TETR_1"/>
    <property type="match status" value="1"/>
</dbReference>
<keyword evidence="3 5" id="KW-0238">DNA-binding</keyword>
<evidence type="ECO:0000256" key="1">
    <source>
        <dbReference type="ARBA" id="ARBA00022491"/>
    </source>
</evidence>
<protein>
    <submittedName>
        <fullName evidence="7">TetR/AcrR family transcriptional regulator</fullName>
    </submittedName>
</protein>
<keyword evidence="2" id="KW-0805">Transcription regulation</keyword>
<proteinExistence type="predicted"/>
<dbReference type="InterPro" id="IPR050109">
    <property type="entry name" value="HTH-type_TetR-like_transc_reg"/>
</dbReference>
<dbReference type="SUPFAM" id="SSF46689">
    <property type="entry name" value="Homeodomain-like"/>
    <property type="match status" value="1"/>
</dbReference>
<reference evidence="7 8" key="1">
    <citation type="submission" date="2019-05" db="EMBL/GenBank/DDBJ databases">
        <title>Dyadobacter AR-3-8 sp. nov., isolated from arctic soil.</title>
        <authorList>
            <person name="Chaudhary D.K."/>
        </authorList>
    </citation>
    <scope>NUCLEOTIDE SEQUENCE [LARGE SCALE GENOMIC DNA]</scope>
    <source>
        <strain evidence="7 8">AR-3-8</strain>
    </source>
</reference>
<evidence type="ECO:0000256" key="2">
    <source>
        <dbReference type="ARBA" id="ARBA00023015"/>
    </source>
</evidence>